<protein>
    <submittedName>
        <fullName evidence="1">Uncharacterized protein</fullName>
    </submittedName>
</protein>
<proteinExistence type="predicted"/>
<evidence type="ECO:0000313" key="2">
    <source>
        <dbReference type="Proteomes" id="UP000480266"/>
    </source>
</evidence>
<gene>
    <name evidence="1" type="ORF">G4V63_04730</name>
</gene>
<dbReference type="AlphaFoldDB" id="A0A7C9VC62"/>
<reference evidence="1" key="1">
    <citation type="submission" date="2020-02" db="EMBL/GenBank/DDBJ databases">
        <title>Draft genome sequence of Candidatus Afipia apatlaquensis IBT-C3, a potential strain for decolorization of textile dyes.</title>
        <authorList>
            <person name="Sanchez-Reyes A."/>
            <person name="Breton-Deval L."/>
            <person name="Mangelson H."/>
            <person name="Sanchez-Flores A."/>
        </authorList>
    </citation>
    <scope>NUCLEOTIDE SEQUENCE [LARGE SCALE GENOMIC DNA]</scope>
    <source>
        <strain evidence="1">IBT-C3</strain>
    </source>
</reference>
<keyword evidence="2" id="KW-1185">Reference proteome</keyword>
<evidence type="ECO:0000313" key="1">
    <source>
        <dbReference type="EMBL" id="NGX94548.1"/>
    </source>
</evidence>
<accession>A0A7C9VC62</accession>
<dbReference type="Proteomes" id="UP000480266">
    <property type="component" value="Unassembled WGS sequence"/>
</dbReference>
<organism evidence="1 2">
    <name type="scientific">Candidatus Afipia apatlaquensis</name>
    <dbReference type="NCBI Taxonomy" id="2712852"/>
    <lineage>
        <taxon>Bacteria</taxon>
        <taxon>Pseudomonadati</taxon>
        <taxon>Pseudomonadota</taxon>
        <taxon>Alphaproteobacteria</taxon>
        <taxon>Hyphomicrobiales</taxon>
        <taxon>Nitrobacteraceae</taxon>
        <taxon>Afipia</taxon>
    </lineage>
</organism>
<comment type="caution">
    <text evidence="1">The sequence shown here is derived from an EMBL/GenBank/DDBJ whole genome shotgun (WGS) entry which is preliminary data.</text>
</comment>
<name>A0A7C9VC62_9BRAD</name>
<dbReference type="EMBL" id="JAAMRR010000239">
    <property type="protein sequence ID" value="NGX94548.1"/>
    <property type="molecule type" value="Genomic_DNA"/>
</dbReference>
<sequence length="69" mass="7731">MSNKTLEKSEFLIHFGGDYTPSFGRRASHPLNGTPAEIPTPAIATILRNINDNPRYPYISFVMCEMTIS</sequence>